<evidence type="ECO:0000256" key="1">
    <source>
        <dbReference type="SAM" id="Phobius"/>
    </source>
</evidence>
<dbReference type="Proteomes" id="UP000309848">
    <property type="component" value="Unassembled WGS sequence"/>
</dbReference>
<gene>
    <name evidence="2" type="ORF">E5A74_05510</name>
</gene>
<feature type="transmembrane region" description="Helical" evidence="1">
    <location>
        <begin position="191"/>
        <end position="210"/>
    </location>
</feature>
<dbReference type="AlphaFoldDB" id="A0A4S1WLX4"/>
<dbReference type="EMBL" id="SRXU01000002">
    <property type="protein sequence ID" value="TGX44259.1"/>
    <property type="molecule type" value="Genomic_DNA"/>
</dbReference>
<reference evidence="2 3" key="1">
    <citation type="submission" date="2019-04" db="EMBL/GenBank/DDBJ databases">
        <title>Sphingomonas psychrotolerans sp. nov., isolated from soil in the Tianshan Mountains, Xinjiang, China.</title>
        <authorList>
            <person name="Luo Y."/>
            <person name="Sheng H."/>
        </authorList>
    </citation>
    <scope>NUCLEOTIDE SEQUENCE [LARGE SCALE GENOMIC DNA]</scope>
    <source>
        <strain evidence="2 3">KIS18-15</strain>
    </source>
</reference>
<accession>A0A4S1WLX4</accession>
<proteinExistence type="predicted"/>
<keyword evidence="1" id="KW-0812">Transmembrane</keyword>
<protein>
    <recommendedName>
        <fullName evidence="4">DUF4062 domain-containing protein</fullName>
    </recommendedName>
</protein>
<evidence type="ECO:0008006" key="4">
    <source>
        <dbReference type="Google" id="ProtNLM"/>
    </source>
</evidence>
<dbReference type="OrthoDB" id="8479400at2"/>
<keyword evidence="3" id="KW-1185">Reference proteome</keyword>
<keyword evidence="1" id="KW-1133">Transmembrane helix</keyword>
<name>A0A4S1WLX4_9SPHN</name>
<keyword evidence="1" id="KW-0472">Membrane</keyword>
<sequence length="214" mass="22790">MNVFVSVATGLSPEQEAFVDAVENRLRAIGLVPCTIGRNTFSTEAPLQAVVHLMRRCAGTVVIALERYRFDAGLERPGSAKEKPLGPVRFPTAWNQIEAAMAYSRHLPLLVLVDESLRCDGLLEKGNDWYVHELAIDPAELNGPAFGGLLNDWRARLVAQPEPAAAEPAAALDPAKMSVGQLIAALKPAQLWTALVTLGGALAGAFALGMKLAG</sequence>
<comment type="caution">
    <text evidence="2">The sequence shown here is derived from an EMBL/GenBank/DDBJ whole genome shotgun (WGS) entry which is preliminary data.</text>
</comment>
<evidence type="ECO:0000313" key="3">
    <source>
        <dbReference type="Proteomes" id="UP000309848"/>
    </source>
</evidence>
<evidence type="ECO:0000313" key="2">
    <source>
        <dbReference type="EMBL" id="TGX44259.1"/>
    </source>
</evidence>
<organism evidence="2 3">
    <name type="scientific">Sphingomonas naasensis</name>
    <dbReference type="NCBI Taxonomy" id="1344951"/>
    <lineage>
        <taxon>Bacteria</taxon>
        <taxon>Pseudomonadati</taxon>
        <taxon>Pseudomonadota</taxon>
        <taxon>Alphaproteobacteria</taxon>
        <taxon>Sphingomonadales</taxon>
        <taxon>Sphingomonadaceae</taxon>
        <taxon>Sphingomonas</taxon>
    </lineage>
</organism>
<dbReference type="RefSeq" id="WP_135983274.1">
    <property type="nucleotide sequence ID" value="NZ_JAASQM010000002.1"/>
</dbReference>